<organism evidence="2 4">
    <name type="scientific">Streptomyces griseoviridis</name>
    <dbReference type="NCBI Taxonomy" id="45398"/>
    <lineage>
        <taxon>Bacteria</taxon>
        <taxon>Bacillati</taxon>
        <taxon>Actinomycetota</taxon>
        <taxon>Actinomycetes</taxon>
        <taxon>Kitasatosporales</taxon>
        <taxon>Streptomycetaceae</taxon>
        <taxon>Streptomyces</taxon>
    </lineage>
</organism>
<evidence type="ECO:0008006" key="6">
    <source>
        <dbReference type="Google" id="ProtNLM"/>
    </source>
</evidence>
<evidence type="ECO:0000256" key="1">
    <source>
        <dbReference type="SAM" id="SignalP"/>
    </source>
</evidence>
<dbReference type="RefSeq" id="WP_127177200.1">
    <property type="nucleotide sequence ID" value="NZ_CP029078.1"/>
</dbReference>
<evidence type="ECO:0000313" key="2">
    <source>
        <dbReference type="EMBL" id="AZS84295.1"/>
    </source>
</evidence>
<keyword evidence="5" id="KW-1185">Reference proteome</keyword>
<dbReference type="Gene3D" id="3.10.450.50">
    <property type="match status" value="1"/>
</dbReference>
<reference evidence="3 5" key="1">
    <citation type="submission" date="2018-04" db="EMBL/GenBank/DDBJ databases">
        <title>Complete genome sequences of Streptomyces griseoviridis K61 and characterization of antagonistic properties of biological control agents.</title>
        <authorList>
            <person name="Mariita R.M."/>
            <person name="Sello J.K."/>
        </authorList>
    </citation>
    <scope>NUCLEOTIDE SEQUENCE [LARGE SCALE GENOMIC DNA]</scope>
    <source>
        <strain evidence="3 5">K61</strain>
    </source>
</reference>
<feature type="chain" id="PRO_5044599741" description="DUF3828 domain-containing protein" evidence="1">
    <location>
        <begin position="32"/>
        <end position="152"/>
    </location>
</feature>
<evidence type="ECO:0000313" key="3">
    <source>
        <dbReference type="EMBL" id="QCN88847.1"/>
    </source>
</evidence>
<dbReference type="EMBL" id="CP029078">
    <property type="protein sequence ID" value="QCN88847.1"/>
    <property type="molecule type" value="Genomic_DNA"/>
</dbReference>
<protein>
    <recommendedName>
        <fullName evidence="6">DUF3828 domain-containing protein</fullName>
    </recommendedName>
</protein>
<dbReference type="OrthoDB" id="3871936at2"/>
<sequence>MNGKHRTARRTVLACALALGLGLGVVAEASAGAPRSVSGASSDNLTRIADFYGTYIDAVTDENSGGLPDGLRAHYLSTAFQKRLAAWESREHANGVLRAQDVPAAWKVTERGTNAAGTTEAVVTLTWGGGVTTEVVVDMNRDHRIFRIGDTV</sequence>
<dbReference type="EMBL" id="CP034687">
    <property type="protein sequence ID" value="AZS84295.1"/>
    <property type="molecule type" value="Genomic_DNA"/>
</dbReference>
<evidence type="ECO:0000313" key="4">
    <source>
        <dbReference type="Proteomes" id="UP000271291"/>
    </source>
</evidence>
<evidence type="ECO:0000313" key="5">
    <source>
        <dbReference type="Proteomes" id="UP000501753"/>
    </source>
</evidence>
<proteinExistence type="predicted"/>
<gene>
    <name evidence="3" type="ORF">DDJ31_30980</name>
    <name evidence="2" type="ORF">ELQ87_08355</name>
</gene>
<dbReference type="Proteomes" id="UP000501753">
    <property type="component" value="Chromosome"/>
</dbReference>
<dbReference type="AlphaFoldDB" id="A0A3Q9KUB8"/>
<accession>A0A3Q9KUB8</accession>
<keyword evidence="1" id="KW-0732">Signal</keyword>
<reference evidence="2 4" key="2">
    <citation type="submission" date="2018-12" db="EMBL/GenBank/DDBJ databases">
        <title>Streptomyces griseoviridis F1-27 complete genome.</title>
        <authorList>
            <person name="Mariita R.M."/>
            <person name="Sello J.K."/>
        </authorList>
    </citation>
    <scope>NUCLEOTIDE SEQUENCE [LARGE SCALE GENOMIC DNA]</scope>
    <source>
        <strain evidence="2 4">F1-27</strain>
    </source>
</reference>
<dbReference type="Proteomes" id="UP000271291">
    <property type="component" value="Chromosome"/>
</dbReference>
<dbReference type="KEGG" id="sgd:ELQ87_08355"/>
<name>A0A3Q9KUB8_STRGD</name>
<feature type="signal peptide" evidence="1">
    <location>
        <begin position="1"/>
        <end position="31"/>
    </location>
</feature>